<evidence type="ECO:0000259" key="3">
    <source>
        <dbReference type="Pfam" id="PF23355"/>
    </source>
</evidence>
<accession>A0A078AXW5</accession>
<dbReference type="PANTHER" id="PTHR12969">
    <property type="entry name" value="NGD5/OSM-6/IFT52"/>
    <property type="match status" value="1"/>
</dbReference>
<name>A0A078AXW5_STYLE</name>
<protein>
    <submittedName>
        <fullName evidence="4">Intraflagellar transport protein 52 homolog</fullName>
    </submittedName>
</protein>
<dbReference type="Gene3D" id="6.10.250.2800">
    <property type="match status" value="1"/>
</dbReference>
<keyword evidence="5" id="KW-1185">Reference proteome</keyword>
<dbReference type="OMA" id="ACLHAPD"/>
<dbReference type="PANTHER" id="PTHR12969:SF7">
    <property type="entry name" value="INTRAFLAGELLAR TRANSPORT PROTEIN 52 HOMOLOG"/>
    <property type="match status" value="1"/>
</dbReference>
<dbReference type="Pfam" id="PF21178">
    <property type="entry name" value="Itf52_C"/>
    <property type="match status" value="1"/>
</dbReference>
<dbReference type="InParanoid" id="A0A078AXW5"/>
<evidence type="ECO:0000313" key="4">
    <source>
        <dbReference type="EMBL" id="CDW87019.1"/>
    </source>
</evidence>
<dbReference type="InterPro" id="IPR039975">
    <property type="entry name" value="IFT52"/>
</dbReference>
<dbReference type="InterPro" id="IPR055460">
    <property type="entry name" value="IFT52_central"/>
</dbReference>
<dbReference type="EMBL" id="CCKQ01015213">
    <property type="protein sequence ID" value="CDW87019.1"/>
    <property type="molecule type" value="Genomic_DNA"/>
</dbReference>
<dbReference type="GO" id="GO:0030992">
    <property type="term" value="C:intraciliary transport particle B"/>
    <property type="evidence" value="ECO:0007669"/>
    <property type="project" value="TreeGrafter"/>
</dbReference>
<reference evidence="4 5" key="1">
    <citation type="submission" date="2014-06" db="EMBL/GenBank/DDBJ databases">
        <authorList>
            <person name="Swart Estienne"/>
        </authorList>
    </citation>
    <scope>NUCLEOTIDE SEQUENCE [LARGE SCALE GENOMIC DNA]</scope>
    <source>
        <strain evidence="4 5">130c</strain>
    </source>
</reference>
<dbReference type="CDD" id="cd23683">
    <property type="entry name" value="IFT52_CTD"/>
    <property type="match status" value="1"/>
</dbReference>
<keyword evidence="4" id="KW-0282">Flagellum</keyword>
<dbReference type="Proteomes" id="UP000039865">
    <property type="component" value="Unassembled WGS sequence"/>
</dbReference>
<dbReference type="OrthoDB" id="10259368at2759"/>
<dbReference type="GO" id="GO:0060271">
    <property type="term" value="P:cilium assembly"/>
    <property type="evidence" value="ECO:0007669"/>
    <property type="project" value="TreeGrafter"/>
</dbReference>
<evidence type="ECO:0000313" key="5">
    <source>
        <dbReference type="Proteomes" id="UP000039865"/>
    </source>
</evidence>
<proteinExistence type="predicted"/>
<gene>
    <name evidence="4" type="primary">Contig11456.g12256</name>
    <name evidence="4" type="ORF">STYLEM_16121</name>
</gene>
<dbReference type="GO" id="GO:0042073">
    <property type="term" value="P:intraciliary transport"/>
    <property type="evidence" value="ECO:0007669"/>
    <property type="project" value="TreeGrafter"/>
</dbReference>
<keyword evidence="4" id="KW-0966">Cell projection</keyword>
<feature type="domain" description="Intraflagellar transport protein 52 C-terminal" evidence="1">
    <location>
        <begin position="383"/>
        <end position="414"/>
    </location>
</feature>
<dbReference type="GO" id="GO:0005814">
    <property type="term" value="C:centriole"/>
    <property type="evidence" value="ECO:0007669"/>
    <property type="project" value="TreeGrafter"/>
</dbReference>
<evidence type="ECO:0000259" key="2">
    <source>
        <dbReference type="Pfam" id="PF23352"/>
    </source>
</evidence>
<feature type="domain" description="IFT52 central" evidence="2">
    <location>
        <begin position="292"/>
        <end position="372"/>
    </location>
</feature>
<dbReference type="InterPro" id="IPR048643">
    <property type="entry name" value="Itf52_C"/>
</dbReference>
<organism evidence="4 5">
    <name type="scientific">Stylonychia lemnae</name>
    <name type="common">Ciliate</name>
    <dbReference type="NCBI Taxonomy" id="5949"/>
    <lineage>
        <taxon>Eukaryota</taxon>
        <taxon>Sar</taxon>
        <taxon>Alveolata</taxon>
        <taxon>Ciliophora</taxon>
        <taxon>Intramacronucleata</taxon>
        <taxon>Spirotrichea</taxon>
        <taxon>Stichotrichia</taxon>
        <taxon>Sporadotrichida</taxon>
        <taxon>Oxytrichidae</taxon>
        <taxon>Stylonychinae</taxon>
        <taxon>Stylonychia</taxon>
    </lineage>
</organism>
<sequence length="451" mass="51217">MSKAGGEAAADGDKKYIVLFDTSKKEMLNPNQGYKKIVQKLKTRYKCDINKGDLNLKRLKECDLLLLGGPRMPFNTQELNDIRKYIDDGGKVMLLMHEGGENKLGTNINVLLEQLGISVNNDAVIRKTFFKYLHPKEAYVGNGILNKELVRVALGRPKENDNGKQKFAKRYKDTKDDLLSKEENGGLKFVYPYGASLNVRKPSFPILSSGPISFPPNRPVGAFYMSPRGGKLFVIGSIMFLEDEFFEKEDNQKIQEAAFKWLLQDGDAEFERNVKDEPEIQEYAHVPDITALADRLRSTLQESDELPRNFMTLYNSKLYKFDTDLIPEALRLFTQLNIKHEPLTLIPPQFETPMPALQAAVFPPTLKELPPPSLDLFDLDEQFASEKIRMAQLTNKCSDDDIEYYIKECGDILGQGGYDDAASNKAFHEQTDNSYTDLQMVQLPIDFQVKV</sequence>
<dbReference type="AlphaFoldDB" id="A0A078AXW5"/>
<dbReference type="Pfam" id="PF23352">
    <property type="entry name" value="IFT52_central"/>
    <property type="match status" value="1"/>
</dbReference>
<feature type="domain" description="IFT52 GIFT" evidence="3">
    <location>
        <begin position="18"/>
        <end position="265"/>
    </location>
</feature>
<keyword evidence="4" id="KW-0969">Cilium</keyword>
<dbReference type="InterPro" id="IPR055458">
    <property type="entry name" value="IFT52_GIFT"/>
</dbReference>
<evidence type="ECO:0000259" key="1">
    <source>
        <dbReference type="Pfam" id="PF21178"/>
    </source>
</evidence>
<dbReference type="GO" id="GO:0005929">
    <property type="term" value="C:cilium"/>
    <property type="evidence" value="ECO:0007669"/>
    <property type="project" value="TreeGrafter"/>
</dbReference>
<dbReference type="Pfam" id="PF23355">
    <property type="entry name" value="IFT52_GIFT"/>
    <property type="match status" value="1"/>
</dbReference>